<dbReference type="PANTHER" id="PTHR13096">
    <property type="entry name" value="MINA53 MYC INDUCED NUCLEAR ANTIGEN"/>
    <property type="match status" value="1"/>
</dbReference>
<dbReference type="KEGG" id="mpro:BJP34_24110"/>
<dbReference type="STRING" id="1458985.BJP34_24110"/>
<evidence type="ECO:0000313" key="5">
    <source>
        <dbReference type="EMBL" id="AOX04497.1"/>
    </source>
</evidence>
<accession>A0A1D8U3L2</accession>
<name>A0A1D8U3L2_9CYAN</name>
<dbReference type="Pfam" id="PF08007">
    <property type="entry name" value="JmjC_2"/>
    <property type="match status" value="1"/>
</dbReference>
<feature type="domain" description="JmjC" evidence="4">
    <location>
        <begin position="103"/>
        <end position="241"/>
    </location>
</feature>
<proteinExistence type="predicted"/>
<sequence>MTTYSKFENLIHPFTSEEFFQHYYEKNYLHIARNNQNYYDAILNTDDIDLFFQNKSLQSNCLRVVEKGNELPAYKWTHRNSSIANNDTLFVLFNQGKTLIINSGNSSIIKLVNYCSDLEKELKFRLQFNIYITPHNSQGFAPHYDDHDVFIMQTTGTKVWRLYNTPLELPSRKQPYWKIKDQYELGEPTFEVELTPGDLLYIPRGLIHDALTTHTASVHITLGFHPNYWFEILQEIAELAEEKAEFRKAVPNGITGESYQSQFKQDFLNLTQSLINNLDLDEILERKFDQYIDSKLSEDQNRFKDSIQVNQLTLNSVLAKRQNIFYKLERDDENVYVNFYGKKLDFPRFTEPSINTLLQSQSFAVKDIGGLVTDEGKIDLATKFIQEGFLTIEQIS</sequence>
<keyword evidence="2" id="KW-0479">Metal-binding</keyword>
<comment type="cofactor">
    <cofactor evidence="1">
        <name>Fe(2+)</name>
        <dbReference type="ChEBI" id="CHEBI:29033"/>
    </cofactor>
</comment>
<organism evidence="5 6">
    <name type="scientific">Moorena producens PAL-8-15-08-1</name>
    <dbReference type="NCBI Taxonomy" id="1458985"/>
    <lineage>
        <taxon>Bacteria</taxon>
        <taxon>Bacillati</taxon>
        <taxon>Cyanobacteriota</taxon>
        <taxon>Cyanophyceae</taxon>
        <taxon>Coleofasciculales</taxon>
        <taxon>Coleofasciculaceae</taxon>
        <taxon>Moorena</taxon>
    </lineage>
</organism>
<evidence type="ECO:0000256" key="1">
    <source>
        <dbReference type="ARBA" id="ARBA00001954"/>
    </source>
</evidence>
<dbReference type="AlphaFoldDB" id="A0A1D8U3L2"/>
<dbReference type="PROSITE" id="PS51184">
    <property type="entry name" value="JMJC"/>
    <property type="match status" value="1"/>
</dbReference>
<evidence type="ECO:0000313" key="6">
    <source>
        <dbReference type="Proteomes" id="UP000177870"/>
    </source>
</evidence>
<evidence type="ECO:0000259" key="4">
    <source>
        <dbReference type="PROSITE" id="PS51184"/>
    </source>
</evidence>
<evidence type="ECO:0000256" key="2">
    <source>
        <dbReference type="ARBA" id="ARBA00022723"/>
    </source>
</evidence>
<dbReference type="PANTHER" id="PTHR13096:SF8">
    <property type="entry name" value="RIBOSOMAL OXYGENASE 1"/>
    <property type="match status" value="1"/>
</dbReference>
<protein>
    <recommendedName>
        <fullName evidence="4">JmjC domain-containing protein</fullName>
    </recommendedName>
</protein>
<dbReference type="Proteomes" id="UP000177870">
    <property type="component" value="Chromosome"/>
</dbReference>
<dbReference type="InterPro" id="IPR003347">
    <property type="entry name" value="JmjC_dom"/>
</dbReference>
<dbReference type="SMART" id="SM00558">
    <property type="entry name" value="JmjC"/>
    <property type="match status" value="1"/>
</dbReference>
<gene>
    <name evidence="5" type="ORF">BJP34_24110</name>
</gene>
<dbReference type="GO" id="GO:0046872">
    <property type="term" value="F:metal ion binding"/>
    <property type="evidence" value="ECO:0007669"/>
    <property type="project" value="UniProtKB-KW"/>
</dbReference>
<reference evidence="6" key="1">
    <citation type="submission" date="2016-10" db="EMBL/GenBank/DDBJ databases">
        <title>Comparative genomics uncovers the prolific and rare metabolic potential of the cyanobacterial genus Moorea.</title>
        <authorList>
            <person name="Leao T."/>
            <person name="Castelao G."/>
            <person name="Korobeynikov A."/>
            <person name="Monroe E.A."/>
            <person name="Podell S."/>
            <person name="Glukhov E."/>
            <person name="Allen E."/>
            <person name="Gerwick W.H."/>
            <person name="Gerwick L."/>
        </authorList>
    </citation>
    <scope>NUCLEOTIDE SEQUENCE [LARGE SCALE GENOMIC DNA]</scope>
    <source>
        <strain evidence="6">PAL-8-15-08-1</strain>
    </source>
</reference>
<keyword evidence="3" id="KW-0408">Iron</keyword>
<dbReference type="EMBL" id="CP017599">
    <property type="protein sequence ID" value="AOX04497.1"/>
    <property type="molecule type" value="Genomic_DNA"/>
</dbReference>
<dbReference type="Gene3D" id="2.60.120.650">
    <property type="entry name" value="Cupin"/>
    <property type="match status" value="1"/>
</dbReference>
<dbReference type="InterPro" id="IPR039994">
    <property type="entry name" value="NO66-like"/>
</dbReference>
<dbReference type="SUPFAM" id="SSF51197">
    <property type="entry name" value="Clavaminate synthase-like"/>
    <property type="match status" value="1"/>
</dbReference>
<evidence type="ECO:0000256" key="3">
    <source>
        <dbReference type="ARBA" id="ARBA00023004"/>
    </source>
</evidence>